<name>A0A2P2NRK1_RHIMU</name>
<reference evidence="1" key="1">
    <citation type="submission" date="2018-02" db="EMBL/GenBank/DDBJ databases">
        <title>Rhizophora mucronata_Transcriptome.</title>
        <authorList>
            <person name="Meera S.P."/>
            <person name="Sreeshan A."/>
            <person name="Augustine A."/>
        </authorList>
    </citation>
    <scope>NUCLEOTIDE SEQUENCE</scope>
    <source>
        <tissue evidence="1">Leaf</tissue>
    </source>
</reference>
<sequence length="26" mass="3018">MKHIQIKGLTNLNKWAYGKPSIMLMT</sequence>
<organism evidence="1">
    <name type="scientific">Rhizophora mucronata</name>
    <name type="common">Asiatic mangrove</name>
    <dbReference type="NCBI Taxonomy" id="61149"/>
    <lineage>
        <taxon>Eukaryota</taxon>
        <taxon>Viridiplantae</taxon>
        <taxon>Streptophyta</taxon>
        <taxon>Embryophyta</taxon>
        <taxon>Tracheophyta</taxon>
        <taxon>Spermatophyta</taxon>
        <taxon>Magnoliopsida</taxon>
        <taxon>eudicotyledons</taxon>
        <taxon>Gunneridae</taxon>
        <taxon>Pentapetalae</taxon>
        <taxon>rosids</taxon>
        <taxon>fabids</taxon>
        <taxon>Malpighiales</taxon>
        <taxon>Rhizophoraceae</taxon>
        <taxon>Rhizophora</taxon>
    </lineage>
</organism>
<evidence type="ECO:0000313" key="1">
    <source>
        <dbReference type="EMBL" id="MBX45021.1"/>
    </source>
</evidence>
<accession>A0A2P2NRK1</accession>
<protein>
    <submittedName>
        <fullName evidence="1">Uncharacterized protein</fullName>
    </submittedName>
</protein>
<dbReference type="EMBL" id="GGEC01064537">
    <property type="protein sequence ID" value="MBX45021.1"/>
    <property type="molecule type" value="Transcribed_RNA"/>
</dbReference>
<dbReference type="AlphaFoldDB" id="A0A2P2NRK1"/>
<proteinExistence type="predicted"/>